<keyword evidence="5" id="KW-0472">Membrane</keyword>
<dbReference type="InterPro" id="IPR057336">
    <property type="entry name" value="GerAC_N"/>
</dbReference>
<dbReference type="InterPro" id="IPR046953">
    <property type="entry name" value="Spore_GerAC-like_C"/>
</dbReference>
<gene>
    <name evidence="10" type="ORF">FHS19_003064</name>
</gene>
<feature type="domain" description="Spore germination protein N-terminal" evidence="9">
    <location>
        <begin position="23"/>
        <end position="194"/>
    </location>
</feature>
<dbReference type="EMBL" id="JACHXJ010000002">
    <property type="protein sequence ID" value="MBB3128410.1"/>
    <property type="molecule type" value="Genomic_DNA"/>
</dbReference>
<dbReference type="Pfam" id="PF05504">
    <property type="entry name" value="Spore_GerAC"/>
    <property type="match status" value="1"/>
</dbReference>
<evidence type="ECO:0000259" key="8">
    <source>
        <dbReference type="Pfam" id="PF05504"/>
    </source>
</evidence>
<dbReference type="Gene3D" id="3.30.300.210">
    <property type="entry name" value="Nutrient germinant receptor protein C, domain 3"/>
    <property type="match status" value="1"/>
</dbReference>
<dbReference type="GO" id="GO:0009847">
    <property type="term" value="P:spore germination"/>
    <property type="evidence" value="ECO:0007669"/>
    <property type="project" value="InterPro"/>
</dbReference>
<evidence type="ECO:0000256" key="7">
    <source>
        <dbReference type="ARBA" id="ARBA00023288"/>
    </source>
</evidence>
<proteinExistence type="inferred from homology"/>
<evidence type="ECO:0000313" key="11">
    <source>
        <dbReference type="Proteomes" id="UP000517523"/>
    </source>
</evidence>
<evidence type="ECO:0000256" key="3">
    <source>
        <dbReference type="ARBA" id="ARBA00022544"/>
    </source>
</evidence>
<evidence type="ECO:0000256" key="2">
    <source>
        <dbReference type="ARBA" id="ARBA00007886"/>
    </source>
</evidence>
<evidence type="ECO:0000256" key="1">
    <source>
        <dbReference type="ARBA" id="ARBA00004635"/>
    </source>
</evidence>
<feature type="domain" description="Spore germination GerAC-like C-terminal" evidence="8">
    <location>
        <begin position="213"/>
        <end position="377"/>
    </location>
</feature>
<keyword evidence="4" id="KW-0732">Signal</keyword>
<keyword evidence="6" id="KW-0564">Palmitate</keyword>
<evidence type="ECO:0000256" key="4">
    <source>
        <dbReference type="ARBA" id="ARBA00022729"/>
    </source>
</evidence>
<keyword evidence="7" id="KW-0449">Lipoprotein</keyword>
<dbReference type="RefSeq" id="WP_183582581.1">
    <property type="nucleotide sequence ID" value="NZ_JACHXJ010000002.1"/>
</dbReference>
<sequence length="384" mass="43456">MMRTVFLAFFSVGLVLSTSGCTDFVELNQLAFIIGTAIDYAENGQIEVSQQIVIPSKKEDPSKREGSSSFFVMSAKGKDVFQATQKIQLRMSRKLMANHRMIIAISEEYFKKDDVRKLFDKLIRDPANNLRDTIVMIKGGSAKEFLMLNHPIEPLSTIAVGKELQINGMRSFSSRQFVIETLTKGARPFMPVLQIENVKLSKEHDSPVAELHGFAVLDHHLKVKGILGLPEAPGAIWMSGKGSSQGATIPWNNNKDVVSFRLTRLQRQMTSANGHDPKHMVLTVKAQAYLLENTSQQDMSEVENMMELQKCLNKQIQKELQSTIEKVQQWGPDVFGIGEYLHHNYPYWWKSQRDDWDDKFKRIEVTVKTDIILRSIGVSGAPVK</sequence>
<organism evidence="10 11">
    <name type="scientific">Paenibacillus rhizosphaerae</name>
    <dbReference type="NCBI Taxonomy" id="297318"/>
    <lineage>
        <taxon>Bacteria</taxon>
        <taxon>Bacillati</taxon>
        <taxon>Bacillota</taxon>
        <taxon>Bacilli</taxon>
        <taxon>Bacillales</taxon>
        <taxon>Paenibacillaceae</taxon>
        <taxon>Paenibacillus</taxon>
    </lineage>
</organism>
<comment type="caution">
    <text evidence="10">The sequence shown here is derived from an EMBL/GenBank/DDBJ whole genome shotgun (WGS) entry which is preliminary data.</text>
</comment>
<accession>A0A839TRX9</accession>
<comment type="subcellular location">
    <subcellularLocation>
        <location evidence="1">Membrane</location>
        <topology evidence="1">Lipid-anchor</topology>
    </subcellularLocation>
</comment>
<protein>
    <submittedName>
        <fullName evidence="10">Spore germination protein KC</fullName>
    </submittedName>
</protein>
<dbReference type="Gene3D" id="6.20.190.10">
    <property type="entry name" value="Nutrient germinant receptor protein C, domain 1"/>
    <property type="match status" value="1"/>
</dbReference>
<evidence type="ECO:0000259" key="9">
    <source>
        <dbReference type="Pfam" id="PF25198"/>
    </source>
</evidence>
<dbReference type="InterPro" id="IPR008844">
    <property type="entry name" value="Spore_GerAC-like"/>
</dbReference>
<reference evidence="10 11" key="1">
    <citation type="submission" date="2020-08" db="EMBL/GenBank/DDBJ databases">
        <title>Genomic Encyclopedia of Type Strains, Phase III (KMG-III): the genomes of soil and plant-associated and newly described type strains.</title>
        <authorList>
            <person name="Whitman W."/>
        </authorList>
    </citation>
    <scope>NUCLEOTIDE SEQUENCE [LARGE SCALE GENOMIC DNA]</scope>
    <source>
        <strain evidence="10 11">CECT 5831</strain>
    </source>
</reference>
<dbReference type="AlphaFoldDB" id="A0A839TRX9"/>
<dbReference type="Pfam" id="PF25198">
    <property type="entry name" value="Spore_GerAC_N"/>
    <property type="match status" value="1"/>
</dbReference>
<dbReference type="Proteomes" id="UP000517523">
    <property type="component" value="Unassembled WGS sequence"/>
</dbReference>
<name>A0A839TRX9_9BACL</name>
<comment type="similarity">
    <text evidence="2">Belongs to the GerABKC lipoprotein family.</text>
</comment>
<dbReference type="PANTHER" id="PTHR35789:SF1">
    <property type="entry name" value="SPORE GERMINATION PROTEIN B3"/>
    <property type="match status" value="1"/>
</dbReference>
<dbReference type="PANTHER" id="PTHR35789">
    <property type="entry name" value="SPORE GERMINATION PROTEIN B3"/>
    <property type="match status" value="1"/>
</dbReference>
<evidence type="ECO:0000256" key="5">
    <source>
        <dbReference type="ARBA" id="ARBA00023136"/>
    </source>
</evidence>
<dbReference type="PROSITE" id="PS51257">
    <property type="entry name" value="PROKAR_LIPOPROTEIN"/>
    <property type="match status" value="1"/>
</dbReference>
<dbReference type="NCBIfam" id="TIGR02887">
    <property type="entry name" value="spore_ger_x_C"/>
    <property type="match status" value="1"/>
</dbReference>
<dbReference type="GO" id="GO:0016020">
    <property type="term" value="C:membrane"/>
    <property type="evidence" value="ECO:0007669"/>
    <property type="project" value="UniProtKB-SubCell"/>
</dbReference>
<evidence type="ECO:0000313" key="10">
    <source>
        <dbReference type="EMBL" id="MBB3128410.1"/>
    </source>
</evidence>
<dbReference type="InterPro" id="IPR038501">
    <property type="entry name" value="Spore_GerAC_C_sf"/>
</dbReference>
<keyword evidence="3" id="KW-0309">Germination</keyword>
<evidence type="ECO:0000256" key="6">
    <source>
        <dbReference type="ARBA" id="ARBA00023139"/>
    </source>
</evidence>